<dbReference type="PANTHER" id="PTHR47978">
    <property type="match status" value="1"/>
</dbReference>
<evidence type="ECO:0000313" key="3">
    <source>
        <dbReference type="EMBL" id="CAD8728098.1"/>
    </source>
</evidence>
<accession>A0A7S0TAC8</accession>
<protein>
    <submittedName>
        <fullName evidence="3">Uncharacterized protein</fullName>
    </submittedName>
</protein>
<organism evidence="3">
    <name type="scientific">Pseudo-nitzschia delicatissima</name>
    <dbReference type="NCBI Taxonomy" id="44447"/>
    <lineage>
        <taxon>Eukaryota</taxon>
        <taxon>Sar</taxon>
        <taxon>Stramenopiles</taxon>
        <taxon>Ochrophyta</taxon>
        <taxon>Bacillariophyta</taxon>
        <taxon>Bacillariophyceae</taxon>
        <taxon>Bacillariophycidae</taxon>
        <taxon>Bacillariales</taxon>
        <taxon>Bacillariaceae</taxon>
        <taxon>Pseudo-nitzschia</taxon>
    </lineage>
</organism>
<dbReference type="SMART" id="SM00173">
    <property type="entry name" value="RAS"/>
    <property type="match status" value="1"/>
</dbReference>
<dbReference type="InterPro" id="IPR001806">
    <property type="entry name" value="Small_GTPase"/>
</dbReference>
<dbReference type="Gene3D" id="3.40.50.300">
    <property type="entry name" value="P-loop containing nucleotide triphosphate hydrolases"/>
    <property type="match status" value="1"/>
</dbReference>
<name>A0A7S0TAC8_9STRA</name>
<dbReference type="SMART" id="SM00176">
    <property type="entry name" value="RAN"/>
    <property type="match status" value="1"/>
</dbReference>
<proteinExistence type="predicted"/>
<dbReference type="GO" id="GO:0003924">
    <property type="term" value="F:GTPase activity"/>
    <property type="evidence" value="ECO:0007669"/>
    <property type="project" value="InterPro"/>
</dbReference>
<gene>
    <name evidence="3" type="ORF">PDEL0327_LOCUS78</name>
</gene>
<dbReference type="AlphaFoldDB" id="A0A7S0TAC8"/>
<sequence length="300" mass="32506">MPQFELPQAEFKLVMLGETFTGKTSLVLRFAEGYYRESSRNPTVGAFFITKRLAVQGMTAKIQIWDTAGQEQFKKLAPMYYKSAAAAIVCYDVTSPKSFETLEYWMNELQTNVPEGIVIGMCATKCDLDDDPDTSQAEALAEEHGAIFLKTSSKNNSNVQLLFEKVAEKVLEKHRENADTSNVTLGVASPPASPRRSPKSSPMKGNSTQQFATPTALPDNEVTASCSPFGNDVGVCTSPFVEEKKTADLDVSNDLVEPDSDIPDDSSAKHAAASRCESTKLMCGSVVGISDENISGCAIQ</sequence>
<evidence type="ECO:0000256" key="1">
    <source>
        <dbReference type="ARBA" id="ARBA00022741"/>
    </source>
</evidence>
<dbReference type="PROSITE" id="PS51419">
    <property type="entry name" value="RAB"/>
    <property type="match status" value="1"/>
</dbReference>
<dbReference type="Pfam" id="PF00071">
    <property type="entry name" value="Ras"/>
    <property type="match status" value="1"/>
</dbReference>
<dbReference type="PROSITE" id="PS51421">
    <property type="entry name" value="RAS"/>
    <property type="match status" value="1"/>
</dbReference>
<dbReference type="SMART" id="SM00174">
    <property type="entry name" value="RHO"/>
    <property type="match status" value="1"/>
</dbReference>
<feature type="compositionally biased region" description="Polar residues" evidence="2">
    <location>
        <begin position="203"/>
        <end position="213"/>
    </location>
</feature>
<feature type="region of interest" description="Disordered" evidence="2">
    <location>
        <begin position="174"/>
        <end position="219"/>
    </location>
</feature>
<dbReference type="SUPFAM" id="SSF52540">
    <property type="entry name" value="P-loop containing nucleoside triphosphate hydrolases"/>
    <property type="match status" value="1"/>
</dbReference>
<dbReference type="EMBL" id="HBFG01000114">
    <property type="protein sequence ID" value="CAD8728098.1"/>
    <property type="molecule type" value="Transcribed_RNA"/>
</dbReference>
<dbReference type="InterPro" id="IPR005225">
    <property type="entry name" value="Small_GTP-bd"/>
</dbReference>
<evidence type="ECO:0000256" key="2">
    <source>
        <dbReference type="SAM" id="MobiDB-lite"/>
    </source>
</evidence>
<reference evidence="3" key="1">
    <citation type="submission" date="2021-01" db="EMBL/GenBank/DDBJ databases">
        <authorList>
            <person name="Corre E."/>
            <person name="Pelletier E."/>
            <person name="Niang G."/>
            <person name="Scheremetjew M."/>
            <person name="Finn R."/>
            <person name="Kale V."/>
            <person name="Holt S."/>
            <person name="Cochrane G."/>
            <person name="Meng A."/>
            <person name="Brown T."/>
            <person name="Cohen L."/>
        </authorList>
    </citation>
    <scope>NUCLEOTIDE SEQUENCE</scope>
    <source>
        <strain evidence="3">B596</strain>
    </source>
</reference>
<dbReference type="PRINTS" id="PR00449">
    <property type="entry name" value="RASTRNSFRMNG"/>
</dbReference>
<dbReference type="GO" id="GO:0005525">
    <property type="term" value="F:GTP binding"/>
    <property type="evidence" value="ECO:0007669"/>
    <property type="project" value="InterPro"/>
</dbReference>
<dbReference type="SMART" id="SM00175">
    <property type="entry name" value="RAB"/>
    <property type="match status" value="1"/>
</dbReference>
<dbReference type="PROSITE" id="PS51420">
    <property type="entry name" value="RHO"/>
    <property type="match status" value="1"/>
</dbReference>
<dbReference type="FunFam" id="3.40.50.300:FF:000808">
    <property type="entry name" value="Small GTP-binding protein, putative"/>
    <property type="match status" value="1"/>
</dbReference>
<feature type="region of interest" description="Disordered" evidence="2">
    <location>
        <begin position="249"/>
        <end position="270"/>
    </location>
</feature>
<dbReference type="InterPro" id="IPR027417">
    <property type="entry name" value="P-loop_NTPase"/>
</dbReference>
<dbReference type="NCBIfam" id="TIGR00231">
    <property type="entry name" value="small_GTP"/>
    <property type="match status" value="1"/>
</dbReference>
<keyword evidence="1" id="KW-0547">Nucleotide-binding</keyword>